<sequence length="142" mass="16477">MVVDYNTKMSGIDRADQIISYYPLPRKSMRWYVKVFFHILDICLWNGNHLYNSNVKKMSHLEFRRKVASELIGHTAHTPGPSTPITSTNIHVVKKVEIRKRCRVCHAKKIRKNTQFVCDTCIDNKGKTIGLCPDPCFKIFHS</sequence>
<dbReference type="AlphaFoldDB" id="A0A2S2R867"/>
<proteinExistence type="predicted"/>
<dbReference type="PANTHER" id="PTHR46599">
    <property type="entry name" value="PIGGYBAC TRANSPOSABLE ELEMENT-DERIVED PROTEIN 4"/>
    <property type="match status" value="1"/>
</dbReference>
<reference evidence="3" key="1">
    <citation type="submission" date="2018-04" db="EMBL/GenBank/DDBJ databases">
        <title>Transcriptome assembly of Sipha flava.</title>
        <authorList>
            <person name="Scully E.D."/>
            <person name="Geib S.M."/>
            <person name="Palmer N.A."/>
            <person name="Koch K."/>
            <person name="Bradshaw J."/>
            <person name="Heng-Moss T."/>
            <person name="Sarath G."/>
        </authorList>
    </citation>
    <scope>NUCLEOTIDE SEQUENCE</scope>
</reference>
<feature type="domain" description="PiggyBac transposable element-derived protein" evidence="2">
    <location>
        <begin position="1"/>
        <end position="47"/>
    </location>
</feature>
<dbReference type="InterPro" id="IPR032718">
    <property type="entry name" value="PGBD4_Znf_C"/>
</dbReference>
<dbReference type="Pfam" id="PF13842">
    <property type="entry name" value="zf-Tnp_2"/>
    <property type="match status" value="1"/>
</dbReference>
<dbReference type="OrthoDB" id="6600397at2759"/>
<dbReference type="Pfam" id="PF13843">
    <property type="entry name" value="DDE_Tnp_1_7"/>
    <property type="match status" value="1"/>
</dbReference>
<protein>
    <submittedName>
        <fullName evidence="3">PiggyBac transposable element-derived protein 4</fullName>
    </submittedName>
</protein>
<accession>A0A2S2R867</accession>
<gene>
    <name evidence="3" type="primary">PGBD4_1</name>
    <name evidence="3" type="ORF">g.1401</name>
</gene>
<organism evidence="3">
    <name type="scientific">Sipha flava</name>
    <name type="common">yellow sugarcane aphid</name>
    <dbReference type="NCBI Taxonomy" id="143950"/>
    <lineage>
        <taxon>Eukaryota</taxon>
        <taxon>Metazoa</taxon>
        <taxon>Ecdysozoa</taxon>
        <taxon>Arthropoda</taxon>
        <taxon>Hexapoda</taxon>
        <taxon>Insecta</taxon>
        <taxon>Pterygota</taxon>
        <taxon>Neoptera</taxon>
        <taxon>Paraneoptera</taxon>
        <taxon>Hemiptera</taxon>
        <taxon>Sternorrhyncha</taxon>
        <taxon>Aphidomorpha</taxon>
        <taxon>Aphidoidea</taxon>
        <taxon>Aphididae</taxon>
        <taxon>Sipha</taxon>
    </lineage>
</organism>
<evidence type="ECO:0000313" key="3">
    <source>
        <dbReference type="EMBL" id="MBY85880.1"/>
    </source>
</evidence>
<dbReference type="PANTHER" id="PTHR46599:SF3">
    <property type="entry name" value="PIGGYBAC TRANSPOSABLE ELEMENT-DERIVED PROTEIN 4"/>
    <property type="match status" value="1"/>
</dbReference>
<dbReference type="InterPro" id="IPR029526">
    <property type="entry name" value="PGBD"/>
</dbReference>
<name>A0A2S2R867_9HEMI</name>
<feature type="domain" description="PiggyBac transposable element-derived protein 4 C-terminal zinc-finger" evidence="1">
    <location>
        <begin position="89"/>
        <end position="141"/>
    </location>
</feature>
<evidence type="ECO:0000259" key="1">
    <source>
        <dbReference type="Pfam" id="PF13842"/>
    </source>
</evidence>
<dbReference type="EMBL" id="GGMS01016677">
    <property type="protein sequence ID" value="MBY85880.1"/>
    <property type="molecule type" value="Transcribed_RNA"/>
</dbReference>
<evidence type="ECO:0000259" key="2">
    <source>
        <dbReference type="Pfam" id="PF13843"/>
    </source>
</evidence>